<evidence type="ECO:0000256" key="11">
    <source>
        <dbReference type="ARBA" id="ARBA00023012"/>
    </source>
</evidence>
<dbReference type="Gene3D" id="3.30.565.10">
    <property type="entry name" value="Histidine kinase-like ATPase, C-terminal domain"/>
    <property type="match status" value="1"/>
</dbReference>
<dbReference type="Pfam" id="PF02518">
    <property type="entry name" value="HATPase_c"/>
    <property type="match status" value="1"/>
</dbReference>
<dbReference type="AlphaFoldDB" id="A0A6B0TYK5"/>
<dbReference type="PROSITE" id="PS50894">
    <property type="entry name" value="HPT"/>
    <property type="match status" value="1"/>
</dbReference>
<dbReference type="PROSITE" id="PS50109">
    <property type="entry name" value="HIS_KIN"/>
    <property type="match status" value="1"/>
</dbReference>
<dbReference type="Proteomes" id="UP000436016">
    <property type="component" value="Unassembled WGS sequence"/>
</dbReference>
<dbReference type="InterPro" id="IPR003594">
    <property type="entry name" value="HATPase_dom"/>
</dbReference>
<dbReference type="SMART" id="SM00448">
    <property type="entry name" value="REC"/>
    <property type="match status" value="1"/>
</dbReference>
<keyword evidence="12" id="KW-0472">Membrane</keyword>
<dbReference type="Gene3D" id="3.40.50.2300">
    <property type="match status" value="1"/>
</dbReference>
<keyword evidence="9" id="KW-0067">ATP-binding</keyword>
<evidence type="ECO:0000256" key="8">
    <source>
        <dbReference type="ARBA" id="ARBA00022777"/>
    </source>
</evidence>
<dbReference type="PROSITE" id="PS50110">
    <property type="entry name" value="RESPONSE_REGULATORY"/>
    <property type="match status" value="1"/>
</dbReference>
<dbReference type="RefSeq" id="WP_160855317.1">
    <property type="nucleotide sequence ID" value="NZ_WUWG01000005.1"/>
</dbReference>
<name>A0A6B0TYK5_9RHOB</name>
<feature type="domain" description="Histidine kinase" evidence="16">
    <location>
        <begin position="14"/>
        <end position="205"/>
    </location>
</feature>
<keyword evidence="14" id="KW-0597">Phosphoprotein</keyword>
<dbReference type="InterPro" id="IPR004358">
    <property type="entry name" value="Sig_transdc_His_kin-like_C"/>
</dbReference>
<dbReference type="CDD" id="cd17546">
    <property type="entry name" value="REC_hyHK_CKI1_RcsC-like"/>
    <property type="match status" value="1"/>
</dbReference>
<dbReference type="GO" id="GO:0005886">
    <property type="term" value="C:plasma membrane"/>
    <property type="evidence" value="ECO:0007669"/>
    <property type="project" value="UniProtKB-SubCell"/>
</dbReference>
<comment type="catalytic activity">
    <reaction evidence="1">
        <text>ATP + protein L-histidine = ADP + protein N-phospho-L-histidine.</text>
        <dbReference type="EC" id="2.7.13.3"/>
    </reaction>
</comment>
<evidence type="ECO:0000256" key="9">
    <source>
        <dbReference type="ARBA" id="ARBA00022840"/>
    </source>
</evidence>
<feature type="domain" description="Response regulatory" evidence="17">
    <location>
        <begin position="240"/>
        <end position="357"/>
    </location>
</feature>
<evidence type="ECO:0000259" key="17">
    <source>
        <dbReference type="PROSITE" id="PS50110"/>
    </source>
</evidence>
<feature type="compositionally biased region" description="Basic and acidic residues" evidence="15">
    <location>
        <begin position="209"/>
        <end position="228"/>
    </location>
</feature>
<evidence type="ECO:0000256" key="3">
    <source>
        <dbReference type="ARBA" id="ARBA00012438"/>
    </source>
</evidence>
<dbReference type="PANTHER" id="PTHR43047">
    <property type="entry name" value="TWO-COMPONENT HISTIDINE PROTEIN KINASE"/>
    <property type="match status" value="1"/>
</dbReference>
<evidence type="ECO:0000256" key="5">
    <source>
        <dbReference type="ARBA" id="ARBA00022519"/>
    </source>
</evidence>
<dbReference type="Gene3D" id="1.20.120.160">
    <property type="entry name" value="HPT domain"/>
    <property type="match status" value="1"/>
</dbReference>
<feature type="region of interest" description="Disordered" evidence="15">
    <location>
        <begin position="201"/>
        <end position="232"/>
    </location>
</feature>
<organism evidence="19 20">
    <name type="scientific">Oceanomicrobium pacificus</name>
    <dbReference type="NCBI Taxonomy" id="2692916"/>
    <lineage>
        <taxon>Bacteria</taxon>
        <taxon>Pseudomonadati</taxon>
        <taxon>Pseudomonadota</taxon>
        <taxon>Alphaproteobacteria</taxon>
        <taxon>Rhodobacterales</taxon>
        <taxon>Paracoccaceae</taxon>
        <taxon>Oceanomicrobium</taxon>
    </lineage>
</organism>
<dbReference type="InterPro" id="IPR001789">
    <property type="entry name" value="Sig_transdc_resp-reg_receiver"/>
</dbReference>
<dbReference type="InterPro" id="IPR011006">
    <property type="entry name" value="CheY-like_superfamily"/>
</dbReference>
<evidence type="ECO:0000256" key="2">
    <source>
        <dbReference type="ARBA" id="ARBA00004429"/>
    </source>
</evidence>
<dbReference type="SMART" id="SM00387">
    <property type="entry name" value="HATPase_c"/>
    <property type="match status" value="1"/>
</dbReference>
<keyword evidence="20" id="KW-1185">Reference proteome</keyword>
<keyword evidence="10" id="KW-1133">Transmembrane helix</keyword>
<dbReference type="SUPFAM" id="SSF55874">
    <property type="entry name" value="ATPase domain of HSP90 chaperone/DNA topoisomerase II/histidine kinase"/>
    <property type="match status" value="1"/>
</dbReference>
<dbReference type="SUPFAM" id="SSF47226">
    <property type="entry name" value="Histidine-containing phosphotransfer domain, HPT domain"/>
    <property type="match status" value="1"/>
</dbReference>
<proteinExistence type="predicted"/>
<keyword evidence="11" id="KW-0902">Two-component regulatory system</keyword>
<evidence type="ECO:0000256" key="13">
    <source>
        <dbReference type="PROSITE-ProRule" id="PRU00110"/>
    </source>
</evidence>
<dbReference type="EC" id="2.7.13.3" evidence="3"/>
<evidence type="ECO:0000256" key="4">
    <source>
        <dbReference type="ARBA" id="ARBA00022475"/>
    </source>
</evidence>
<dbReference type="InterPro" id="IPR036890">
    <property type="entry name" value="HATPase_C_sf"/>
</dbReference>
<feature type="modified residue" description="Phosphohistidine" evidence="13">
    <location>
        <position position="427"/>
    </location>
</feature>
<reference evidence="19 20" key="1">
    <citation type="submission" date="2019-12" db="EMBL/GenBank/DDBJ databases">
        <title>Strain KN286 was isolated from seawater, which was collected from Caroline Seamount in the tropical western Pacific.</title>
        <authorList>
            <person name="Wang Q."/>
        </authorList>
    </citation>
    <scope>NUCLEOTIDE SEQUENCE [LARGE SCALE GENOMIC DNA]</scope>
    <source>
        <strain evidence="19 20">KN286</strain>
    </source>
</reference>
<dbReference type="GO" id="GO:0009927">
    <property type="term" value="F:histidine phosphotransfer kinase activity"/>
    <property type="evidence" value="ECO:0007669"/>
    <property type="project" value="TreeGrafter"/>
</dbReference>
<keyword evidence="7" id="KW-0812">Transmembrane</keyword>
<dbReference type="PRINTS" id="PR00344">
    <property type="entry name" value="BCTRLSENSOR"/>
</dbReference>
<dbReference type="PANTHER" id="PTHR43047:SF72">
    <property type="entry name" value="OSMOSENSING HISTIDINE PROTEIN KINASE SLN1"/>
    <property type="match status" value="1"/>
</dbReference>
<comment type="caution">
    <text evidence="19">The sequence shown here is derived from an EMBL/GenBank/DDBJ whole genome shotgun (WGS) entry which is preliminary data.</text>
</comment>
<dbReference type="Pfam" id="PF01627">
    <property type="entry name" value="Hpt"/>
    <property type="match status" value="1"/>
</dbReference>
<dbReference type="SUPFAM" id="SSF52172">
    <property type="entry name" value="CheY-like"/>
    <property type="match status" value="1"/>
</dbReference>
<evidence type="ECO:0000259" key="16">
    <source>
        <dbReference type="PROSITE" id="PS50109"/>
    </source>
</evidence>
<gene>
    <name evidence="19" type="ORF">GSH16_11710</name>
</gene>
<accession>A0A6B0TYK5</accession>
<keyword evidence="4" id="KW-1003">Cell membrane</keyword>
<evidence type="ECO:0000259" key="18">
    <source>
        <dbReference type="PROSITE" id="PS50894"/>
    </source>
</evidence>
<evidence type="ECO:0000256" key="12">
    <source>
        <dbReference type="ARBA" id="ARBA00023136"/>
    </source>
</evidence>
<dbReference type="InterPro" id="IPR036641">
    <property type="entry name" value="HPT_dom_sf"/>
</dbReference>
<keyword evidence="8" id="KW-0418">Kinase</keyword>
<sequence>MTAPAPITPDAQEALLHDLRGALSGLLGGVSLLEQAATEEDRARQIARIRAAATLVEGLLGEMAGGSQPQPASADLEELLRTCTDEWTPAAEARGVDLSVSLDLTPCRLSLPDVSLRRIMSNLLGNALRHADARRIDLSARCHAPDMVDIVVTDDGRGLGDGLADARSGLGLSICEALVSGVGGRMRIESDARGTKVDLRLPASPTARDAGEGSSHEGAAKPAGKSDNRSNGLPDLGGCRILLAEDNRTNQIVAEQMLALLGAEVVLASDGEEALARFEEGPFDLGLIDIEMPRLSGLGVIQRIRARSDGRQDTLLVALTAYALDEHRERIAAAGANGIIPKPLTDVAAFGRTLASYLDGLAASGPATVSASAAIDRGVYDTLAETLGAEAMEDLLGKVVDDVRTIADGLARARDTADADQIQHHTHVLVSVAGIVGAMDLSSAAAKLNTRARSESVEEITPDLSLILSQIDSLLDFLSVERSDG</sequence>
<evidence type="ECO:0000313" key="20">
    <source>
        <dbReference type="Proteomes" id="UP000436016"/>
    </source>
</evidence>
<evidence type="ECO:0000256" key="14">
    <source>
        <dbReference type="PROSITE-ProRule" id="PRU00169"/>
    </source>
</evidence>
<evidence type="ECO:0000256" key="15">
    <source>
        <dbReference type="SAM" id="MobiDB-lite"/>
    </source>
</evidence>
<evidence type="ECO:0000313" key="19">
    <source>
        <dbReference type="EMBL" id="MXU66114.1"/>
    </source>
</evidence>
<feature type="modified residue" description="4-aspartylphosphate" evidence="14">
    <location>
        <position position="289"/>
    </location>
</feature>
<dbReference type="CDD" id="cd16917">
    <property type="entry name" value="HATPase_UhpB-NarQ-NarX-like"/>
    <property type="match status" value="1"/>
</dbReference>
<protein>
    <recommendedName>
        <fullName evidence="3">histidine kinase</fullName>
        <ecNumber evidence="3">2.7.13.3</ecNumber>
    </recommendedName>
</protein>
<evidence type="ECO:0000256" key="6">
    <source>
        <dbReference type="ARBA" id="ARBA00022679"/>
    </source>
</evidence>
<evidence type="ECO:0000256" key="10">
    <source>
        <dbReference type="ARBA" id="ARBA00022989"/>
    </source>
</evidence>
<keyword evidence="9" id="KW-0547">Nucleotide-binding</keyword>
<dbReference type="InterPro" id="IPR008207">
    <property type="entry name" value="Sig_transdc_His_kin_Hpt_dom"/>
</dbReference>
<dbReference type="GO" id="GO:0000155">
    <property type="term" value="F:phosphorelay sensor kinase activity"/>
    <property type="evidence" value="ECO:0007669"/>
    <property type="project" value="TreeGrafter"/>
</dbReference>
<keyword evidence="5" id="KW-0997">Cell inner membrane</keyword>
<comment type="subcellular location">
    <subcellularLocation>
        <location evidence="2">Cell inner membrane</location>
        <topology evidence="2">Multi-pass membrane protein</topology>
    </subcellularLocation>
</comment>
<dbReference type="Pfam" id="PF00072">
    <property type="entry name" value="Response_reg"/>
    <property type="match status" value="1"/>
</dbReference>
<evidence type="ECO:0000256" key="1">
    <source>
        <dbReference type="ARBA" id="ARBA00000085"/>
    </source>
</evidence>
<evidence type="ECO:0000256" key="7">
    <source>
        <dbReference type="ARBA" id="ARBA00022692"/>
    </source>
</evidence>
<dbReference type="EMBL" id="WUWG01000005">
    <property type="protein sequence ID" value="MXU66114.1"/>
    <property type="molecule type" value="Genomic_DNA"/>
</dbReference>
<keyword evidence="6" id="KW-0808">Transferase</keyword>
<feature type="domain" description="HPt" evidence="18">
    <location>
        <begin position="388"/>
        <end position="481"/>
    </location>
</feature>
<dbReference type="InterPro" id="IPR005467">
    <property type="entry name" value="His_kinase_dom"/>
</dbReference>